<feature type="compositionally biased region" description="Low complexity" evidence="1">
    <location>
        <begin position="90"/>
        <end position="110"/>
    </location>
</feature>
<evidence type="ECO:0000313" key="2">
    <source>
        <dbReference type="EMBL" id="EEE56399.1"/>
    </source>
</evidence>
<dbReference type="AlphaFoldDB" id="B9F3A1"/>
<reference evidence="2" key="2">
    <citation type="submission" date="2008-12" db="EMBL/GenBank/DDBJ databases">
        <title>Improved gene annotation of the rice (Oryza sativa) genomes.</title>
        <authorList>
            <person name="Wang J."/>
            <person name="Li R."/>
            <person name="Fan W."/>
            <person name="Huang Q."/>
            <person name="Zhang J."/>
            <person name="Zhou Y."/>
            <person name="Hu Y."/>
            <person name="Zi S."/>
            <person name="Li J."/>
            <person name="Ni P."/>
            <person name="Zheng H."/>
            <person name="Zhang Y."/>
            <person name="Zhao M."/>
            <person name="Hao Q."/>
            <person name="McDermott J."/>
            <person name="Samudrala R."/>
            <person name="Kristiansen K."/>
            <person name="Wong G.K.-S."/>
        </authorList>
    </citation>
    <scope>NUCLEOTIDE SEQUENCE</scope>
</reference>
<evidence type="ECO:0000256" key="1">
    <source>
        <dbReference type="SAM" id="MobiDB-lite"/>
    </source>
</evidence>
<reference evidence="2" key="1">
    <citation type="journal article" date="2005" name="PLoS Biol.">
        <title>The genomes of Oryza sativa: a history of duplications.</title>
        <authorList>
            <person name="Yu J."/>
            <person name="Wang J."/>
            <person name="Lin W."/>
            <person name="Li S."/>
            <person name="Li H."/>
            <person name="Zhou J."/>
            <person name="Ni P."/>
            <person name="Dong W."/>
            <person name="Hu S."/>
            <person name="Zeng C."/>
            <person name="Zhang J."/>
            <person name="Zhang Y."/>
            <person name="Li R."/>
            <person name="Xu Z."/>
            <person name="Li S."/>
            <person name="Li X."/>
            <person name="Zheng H."/>
            <person name="Cong L."/>
            <person name="Lin L."/>
            <person name="Yin J."/>
            <person name="Geng J."/>
            <person name="Li G."/>
            <person name="Shi J."/>
            <person name="Liu J."/>
            <person name="Lv H."/>
            <person name="Li J."/>
            <person name="Wang J."/>
            <person name="Deng Y."/>
            <person name="Ran L."/>
            <person name="Shi X."/>
            <person name="Wang X."/>
            <person name="Wu Q."/>
            <person name="Li C."/>
            <person name="Ren X."/>
            <person name="Wang J."/>
            <person name="Wang X."/>
            <person name="Li D."/>
            <person name="Liu D."/>
            <person name="Zhang X."/>
            <person name="Ji Z."/>
            <person name="Zhao W."/>
            <person name="Sun Y."/>
            <person name="Zhang Z."/>
            <person name="Bao J."/>
            <person name="Han Y."/>
            <person name="Dong L."/>
            <person name="Ji J."/>
            <person name="Chen P."/>
            <person name="Wu S."/>
            <person name="Liu J."/>
            <person name="Xiao Y."/>
            <person name="Bu D."/>
            <person name="Tan J."/>
            <person name="Yang L."/>
            <person name="Ye C."/>
            <person name="Zhang J."/>
            <person name="Xu J."/>
            <person name="Zhou Y."/>
            <person name="Yu Y."/>
            <person name="Zhang B."/>
            <person name="Zhuang S."/>
            <person name="Wei H."/>
            <person name="Liu B."/>
            <person name="Lei M."/>
            <person name="Yu H."/>
            <person name="Li Y."/>
            <person name="Xu H."/>
            <person name="Wei S."/>
            <person name="He X."/>
            <person name="Fang L."/>
            <person name="Zhang Z."/>
            <person name="Zhang Y."/>
            <person name="Huang X."/>
            <person name="Su Z."/>
            <person name="Tong W."/>
            <person name="Li J."/>
            <person name="Tong Z."/>
            <person name="Li S."/>
            <person name="Ye J."/>
            <person name="Wang L."/>
            <person name="Fang L."/>
            <person name="Lei T."/>
            <person name="Chen C."/>
            <person name="Chen H."/>
            <person name="Xu Z."/>
            <person name="Li H."/>
            <person name="Huang H."/>
            <person name="Zhang F."/>
            <person name="Xu H."/>
            <person name="Li N."/>
            <person name="Zhao C."/>
            <person name="Li S."/>
            <person name="Dong L."/>
            <person name="Huang Y."/>
            <person name="Li L."/>
            <person name="Xi Y."/>
            <person name="Qi Q."/>
            <person name="Li W."/>
            <person name="Zhang B."/>
            <person name="Hu W."/>
            <person name="Zhang Y."/>
            <person name="Tian X."/>
            <person name="Jiao Y."/>
            <person name="Liang X."/>
            <person name="Jin J."/>
            <person name="Gao L."/>
            <person name="Zheng W."/>
            <person name="Hao B."/>
            <person name="Liu S."/>
            <person name="Wang W."/>
            <person name="Yuan L."/>
            <person name="Cao M."/>
            <person name="McDermott J."/>
            <person name="Samudrala R."/>
            <person name="Wang J."/>
            <person name="Wong G.K."/>
            <person name="Yang H."/>
        </authorList>
    </citation>
    <scope>NUCLEOTIDE SEQUENCE [LARGE SCALE GENOMIC DNA]</scope>
</reference>
<sequence>MHQLLNQQLDNLRRKEHILEDQNSFLCRMINENHHQAAVGGGDVKAMVEMAPVLSMLTAAPGVLRRGVVEHRAAAHPAAARRRRRRCRRVPAAADAAQPCRTPVAAAAASMPPPPARPAAVRSR</sequence>
<organism evidence="2">
    <name type="scientific">Oryza sativa subsp. japonica</name>
    <name type="common">Rice</name>
    <dbReference type="NCBI Taxonomy" id="39947"/>
    <lineage>
        <taxon>Eukaryota</taxon>
        <taxon>Viridiplantae</taxon>
        <taxon>Streptophyta</taxon>
        <taxon>Embryophyta</taxon>
        <taxon>Tracheophyta</taxon>
        <taxon>Spermatophyta</taxon>
        <taxon>Magnoliopsida</taxon>
        <taxon>Liliopsida</taxon>
        <taxon>Poales</taxon>
        <taxon>Poaceae</taxon>
        <taxon>BOP clade</taxon>
        <taxon>Oryzoideae</taxon>
        <taxon>Oryzeae</taxon>
        <taxon>Oryzinae</taxon>
        <taxon>Oryza</taxon>
        <taxon>Oryza sativa</taxon>
    </lineage>
</organism>
<protein>
    <submittedName>
        <fullName evidence="2">Uncharacterized protein</fullName>
    </submittedName>
</protein>
<feature type="compositionally biased region" description="Basic residues" evidence="1">
    <location>
        <begin position="79"/>
        <end position="89"/>
    </location>
</feature>
<dbReference type="Proteomes" id="UP000007752">
    <property type="component" value="Chromosome 2"/>
</dbReference>
<gene>
    <name evidence="2" type="ORF">OsJ_05553</name>
</gene>
<name>B9F3A1_ORYSJ</name>
<proteinExistence type="predicted"/>
<accession>B9F3A1</accession>
<feature type="region of interest" description="Disordered" evidence="1">
    <location>
        <begin position="74"/>
        <end position="124"/>
    </location>
</feature>
<dbReference type="EMBL" id="CM000139">
    <property type="protein sequence ID" value="EEE56399.1"/>
    <property type="molecule type" value="Genomic_DNA"/>
</dbReference>